<dbReference type="Proteomes" id="UP000321533">
    <property type="component" value="Chromosome"/>
</dbReference>
<sequence>MNATIVKTDDELKQIVELSHENHRMNVPEIEKRKEGFISWEYSYELLKQMHKLHPSIIAKDDDKLAGYALVALKEAKAFHKDLATMINNLEAIIYNNKKLSDYRYYVMGQVCVDKDYRGKGVFDMLYQHHKTVFKNMFDFVVTEISVSNYRSIRAHEKVGFKTIYSYKDAMDEWNVVLWDWQ</sequence>
<proteinExistence type="predicted"/>
<gene>
    <name evidence="2" type="ORF">FRZ67_22925</name>
</gene>
<reference evidence="2 3" key="1">
    <citation type="journal article" date="2016" name="Int. J. Syst. Evol. Microbiol.">
        <title>Panacibacter ginsenosidivorans gen. nov., sp. nov., with ginsenoside converting activity isolated from soil of a ginseng field.</title>
        <authorList>
            <person name="Siddiqi M.Z."/>
            <person name="Muhammad Shafi S."/>
            <person name="Choi K.D."/>
            <person name="Im W.T."/>
        </authorList>
    </citation>
    <scope>NUCLEOTIDE SEQUENCE [LARGE SCALE GENOMIC DNA]</scope>
    <source>
        <strain evidence="2 3">Gsoil1550</strain>
    </source>
</reference>
<dbReference type="RefSeq" id="WP_147192889.1">
    <property type="nucleotide sequence ID" value="NZ_CP042435.1"/>
</dbReference>
<dbReference type="GO" id="GO:0016747">
    <property type="term" value="F:acyltransferase activity, transferring groups other than amino-acyl groups"/>
    <property type="evidence" value="ECO:0007669"/>
    <property type="project" value="InterPro"/>
</dbReference>
<dbReference type="Pfam" id="PF00583">
    <property type="entry name" value="Acetyltransf_1"/>
    <property type="match status" value="1"/>
</dbReference>
<dbReference type="KEGG" id="pgin:FRZ67_22925"/>
<evidence type="ECO:0000313" key="3">
    <source>
        <dbReference type="Proteomes" id="UP000321533"/>
    </source>
</evidence>
<feature type="domain" description="N-acetyltransferase" evidence="1">
    <location>
        <begin position="13"/>
        <end position="182"/>
    </location>
</feature>
<dbReference type="EMBL" id="CP042435">
    <property type="protein sequence ID" value="QEC70013.1"/>
    <property type="molecule type" value="Genomic_DNA"/>
</dbReference>
<evidence type="ECO:0000313" key="2">
    <source>
        <dbReference type="EMBL" id="QEC70013.1"/>
    </source>
</evidence>
<dbReference type="AlphaFoldDB" id="A0A5B8VFV3"/>
<evidence type="ECO:0000259" key="1">
    <source>
        <dbReference type="PROSITE" id="PS51186"/>
    </source>
</evidence>
<dbReference type="Gene3D" id="3.40.630.30">
    <property type="match status" value="1"/>
</dbReference>
<dbReference type="InterPro" id="IPR016181">
    <property type="entry name" value="Acyl_CoA_acyltransferase"/>
</dbReference>
<dbReference type="OrthoDB" id="5109343at2"/>
<keyword evidence="3" id="KW-1185">Reference proteome</keyword>
<accession>A0A5B8VFV3</accession>
<organism evidence="2 3">
    <name type="scientific">Panacibacter ginsenosidivorans</name>
    <dbReference type="NCBI Taxonomy" id="1813871"/>
    <lineage>
        <taxon>Bacteria</taxon>
        <taxon>Pseudomonadati</taxon>
        <taxon>Bacteroidota</taxon>
        <taxon>Chitinophagia</taxon>
        <taxon>Chitinophagales</taxon>
        <taxon>Chitinophagaceae</taxon>
        <taxon>Panacibacter</taxon>
    </lineage>
</organism>
<dbReference type="SUPFAM" id="SSF55729">
    <property type="entry name" value="Acyl-CoA N-acyltransferases (Nat)"/>
    <property type="match status" value="1"/>
</dbReference>
<protein>
    <submittedName>
        <fullName evidence="2">GNAT family N-acetyltransferase</fullName>
    </submittedName>
</protein>
<dbReference type="InterPro" id="IPR000182">
    <property type="entry name" value="GNAT_dom"/>
</dbReference>
<keyword evidence="2" id="KW-0808">Transferase</keyword>
<name>A0A5B8VFV3_9BACT</name>
<dbReference type="PROSITE" id="PS51186">
    <property type="entry name" value="GNAT"/>
    <property type="match status" value="1"/>
</dbReference>